<organism evidence="1">
    <name type="scientific">Anguilla anguilla</name>
    <name type="common">European freshwater eel</name>
    <name type="synonym">Muraena anguilla</name>
    <dbReference type="NCBI Taxonomy" id="7936"/>
    <lineage>
        <taxon>Eukaryota</taxon>
        <taxon>Metazoa</taxon>
        <taxon>Chordata</taxon>
        <taxon>Craniata</taxon>
        <taxon>Vertebrata</taxon>
        <taxon>Euteleostomi</taxon>
        <taxon>Actinopterygii</taxon>
        <taxon>Neopterygii</taxon>
        <taxon>Teleostei</taxon>
        <taxon>Anguilliformes</taxon>
        <taxon>Anguillidae</taxon>
        <taxon>Anguilla</taxon>
    </lineage>
</organism>
<protein>
    <submittedName>
        <fullName evidence="1">Uncharacterized protein</fullName>
    </submittedName>
</protein>
<name>A0A0E9STJ5_ANGAN</name>
<sequence length="46" mass="5112">MQEETGANSTDSLVQMLMGFDAFPSDLEAKYSRKGGKVSMGKRRKK</sequence>
<dbReference type="EMBL" id="GBXM01064617">
    <property type="protein sequence ID" value="JAH43960.1"/>
    <property type="molecule type" value="Transcribed_RNA"/>
</dbReference>
<accession>A0A0E9STJ5</accession>
<proteinExistence type="predicted"/>
<evidence type="ECO:0000313" key="1">
    <source>
        <dbReference type="EMBL" id="JAH43960.1"/>
    </source>
</evidence>
<dbReference type="AlphaFoldDB" id="A0A0E9STJ5"/>
<reference evidence="1" key="2">
    <citation type="journal article" date="2015" name="Fish Shellfish Immunol.">
        <title>Early steps in the European eel (Anguilla anguilla)-Vibrio vulnificus interaction in the gills: Role of the RtxA13 toxin.</title>
        <authorList>
            <person name="Callol A."/>
            <person name="Pajuelo D."/>
            <person name="Ebbesson L."/>
            <person name="Teles M."/>
            <person name="MacKenzie S."/>
            <person name="Amaro C."/>
        </authorList>
    </citation>
    <scope>NUCLEOTIDE SEQUENCE</scope>
</reference>
<reference evidence="1" key="1">
    <citation type="submission" date="2014-11" db="EMBL/GenBank/DDBJ databases">
        <authorList>
            <person name="Amaro Gonzalez C."/>
        </authorList>
    </citation>
    <scope>NUCLEOTIDE SEQUENCE</scope>
</reference>